<dbReference type="Proteomes" id="UP000320948">
    <property type="component" value="Unassembled WGS sequence"/>
</dbReference>
<proteinExistence type="predicted"/>
<name>A0A6N4RD39_BLAVI</name>
<feature type="region of interest" description="Disordered" evidence="1">
    <location>
        <begin position="92"/>
        <end position="111"/>
    </location>
</feature>
<evidence type="ECO:0000256" key="1">
    <source>
        <dbReference type="SAM" id="MobiDB-lite"/>
    </source>
</evidence>
<accession>A0A6N4RD39</accession>
<organism evidence="2 3">
    <name type="scientific">Blastochloris viridis</name>
    <name type="common">Rhodopseudomonas viridis</name>
    <dbReference type="NCBI Taxonomy" id="1079"/>
    <lineage>
        <taxon>Bacteria</taxon>
        <taxon>Pseudomonadati</taxon>
        <taxon>Pseudomonadota</taxon>
        <taxon>Alphaproteobacteria</taxon>
        <taxon>Hyphomicrobiales</taxon>
        <taxon>Blastochloridaceae</taxon>
        <taxon>Blastochloris</taxon>
    </lineage>
</organism>
<evidence type="ECO:0000313" key="2">
    <source>
        <dbReference type="EMBL" id="TKW61912.1"/>
    </source>
</evidence>
<sequence length="111" mass="12358">MNNRERKARRTCVAGFSSSAISSCKTCPLTKLPLEISFEKEDYKDKMSPELMRPAKKKRKELRMNQKHISGGCALFVAALVLGGQVEAQERTAGGPLQQQMSWNALSSQIE</sequence>
<feature type="compositionally biased region" description="Polar residues" evidence="1">
    <location>
        <begin position="97"/>
        <end position="111"/>
    </location>
</feature>
<evidence type="ECO:0000313" key="3">
    <source>
        <dbReference type="Proteomes" id="UP000320948"/>
    </source>
</evidence>
<protein>
    <submittedName>
        <fullName evidence="2">Uncharacterized protein</fullName>
    </submittedName>
</protein>
<reference evidence="2 3" key="1">
    <citation type="journal article" date="2017" name="Nat. Commun.">
        <title>In situ click chemistry generation of cyclooxygenase-2 inhibitors.</title>
        <authorList>
            <person name="Bhardwaj A."/>
            <person name="Kaur J."/>
            <person name="Wuest M."/>
            <person name="Wuest F."/>
        </authorList>
    </citation>
    <scope>NUCLEOTIDE SEQUENCE [LARGE SCALE GENOMIC DNA]</scope>
    <source>
        <strain evidence="2">S2_018_000_R2_106</strain>
    </source>
</reference>
<gene>
    <name evidence="2" type="ORF">DI628_04635</name>
</gene>
<comment type="caution">
    <text evidence="2">The sequence shown here is derived from an EMBL/GenBank/DDBJ whole genome shotgun (WGS) entry which is preliminary data.</text>
</comment>
<dbReference type="PROSITE" id="PS51257">
    <property type="entry name" value="PROKAR_LIPOPROTEIN"/>
    <property type="match status" value="1"/>
</dbReference>
<dbReference type="AlphaFoldDB" id="A0A6N4RD39"/>
<dbReference type="EMBL" id="VAFM01000001">
    <property type="protein sequence ID" value="TKW61912.1"/>
    <property type="molecule type" value="Genomic_DNA"/>
</dbReference>